<gene>
    <name evidence="7" type="ORF">CBOVIS_LOCUS9178</name>
</gene>
<evidence type="ECO:0000259" key="6">
    <source>
        <dbReference type="PROSITE" id="PS50089"/>
    </source>
</evidence>
<dbReference type="SUPFAM" id="SSF57850">
    <property type="entry name" value="RING/U-box"/>
    <property type="match status" value="1"/>
</dbReference>
<keyword evidence="5" id="KW-0812">Transmembrane</keyword>
<keyword evidence="2 4" id="KW-0863">Zinc-finger</keyword>
<accession>A0A8S1F0L8</accession>
<dbReference type="PANTHER" id="PTHR22791">
    <property type="entry name" value="RING-TYPE DOMAIN-CONTAINING PROTEIN"/>
    <property type="match status" value="1"/>
</dbReference>
<dbReference type="Pfam" id="PF13639">
    <property type="entry name" value="zf-RING_2"/>
    <property type="match status" value="1"/>
</dbReference>
<comment type="caution">
    <text evidence="7">The sequence shown here is derived from an EMBL/GenBank/DDBJ whole genome shotgun (WGS) entry which is preliminary data.</text>
</comment>
<dbReference type="InterPro" id="IPR051435">
    <property type="entry name" value="RING_finger_E3_ubiq-ligases"/>
</dbReference>
<dbReference type="PROSITE" id="PS00518">
    <property type="entry name" value="ZF_RING_1"/>
    <property type="match status" value="1"/>
</dbReference>
<reference evidence="7 8" key="1">
    <citation type="submission" date="2020-04" db="EMBL/GenBank/DDBJ databases">
        <authorList>
            <person name="Laetsch R D."/>
            <person name="Stevens L."/>
            <person name="Kumar S."/>
            <person name="Blaxter L. M."/>
        </authorList>
    </citation>
    <scope>NUCLEOTIDE SEQUENCE [LARGE SCALE GENOMIC DNA]</scope>
</reference>
<dbReference type="PROSITE" id="PS50089">
    <property type="entry name" value="ZF_RING_2"/>
    <property type="match status" value="1"/>
</dbReference>
<evidence type="ECO:0000256" key="3">
    <source>
        <dbReference type="ARBA" id="ARBA00022833"/>
    </source>
</evidence>
<dbReference type="GO" id="GO:0008270">
    <property type="term" value="F:zinc ion binding"/>
    <property type="evidence" value="ECO:0007669"/>
    <property type="project" value="UniProtKB-KW"/>
</dbReference>
<dbReference type="InterPro" id="IPR001841">
    <property type="entry name" value="Znf_RING"/>
</dbReference>
<dbReference type="GO" id="GO:0016567">
    <property type="term" value="P:protein ubiquitination"/>
    <property type="evidence" value="ECO:0007669"/>
    <property type="project" value="TreeGrafter"/>
</dbReference>
<keyword evidence="8" id="KW-1185">Reference proteome</keyword>
<keyword evidence="5" id="KW-0472">Membrane</keyword>
<sequence length="498" mass="57092">MELVPISNNNNSAANCAKTQCCVCLEDFDATQNIPKVLHCGHSLCVNCIKRTIRTANSSRRNFLCPQCRVRNSCRDIQPNHFRTDLQFKTVLPNRGATALPTNFQLVDVLKPNECHRLKCHECKCAADESSLFVCKKCTLENHNYQITNNDRDASRFAICTRCVLFNHRNESHDVLGLFTILSEWEFNKNMLTVRTLHSTFDEQFSKLRSVLANAPIAIANADKKLMEMTEQMRRCKSSTQQSKIMKTYQSEINKTIYSLGNIQRFLEKNNSTFEQRAEFFKSSIIENEANCFPKPEPDDVNHPSPTIENHQTILVIVFLMVANILILLYNYAFQCFNTQARSPIDFKLMDLLESIDYNALRCQECNFVADDDSLFICLTCSFENRGDDIAMPSIDYSRFAICAKCISLNHPRRSHQSAKFFVILHEYQFNKNIVIVESIRTRLRRQLANVQALMACTPTVLIDADKVLMEIVAHMKACRSAAQQIRLPTNSTPNKFD</sequence>
<dbReference type="Gene3D" id="3.30.40.10">
    <property type="entry name" value="Zinc/RING finger domain, C3HC4 (zinc finger)"/>
    <property type="match status" value="1"/>
</dbReference>
<feature type="domain" description="RING-type" evidence="6">
    <location>
        <begin position="21"/>
        <end position="69"/>
    </location>
</feature>
<evidence type="ECO:0000256" key="2">
    <source>
        <dbReference type="ARBA" id="ARBA00022771"/>
    </source>
</evidence>
<dbReference type="Proteomes" id="UP000494206">
    <property type="component" value="Unassembled WGS sequence"/>
</dbReference>
<feature type="transmembrane region" description="Helical" evidence="5">
    <location>
        <begin position="314"/>
        <end position="333"/>
    </location>
</feature>
<dbReference type="SMART" id="SM00184">
    <property type="entry name" value="RING"/>
    <property type="match status" value="1"/>
</dbReference>
<dbReference type="EMBL" id="CADEPM010000006">
    <property type="protein sequence ID" value="CAB3407217.1"/>
    <property type="molecule type" value="Genomic_DNA"/>
</dbReference>
<name>A0A8S1F0L8_9PELO</name>
<protein>
    <recommendedName>
        <fullName evidence="6">RING-type domain-containing protein</fullName>
    </recommendedName>
</protein>
<dbReference type="InterPro" id="IPR013083">
    <property type="entry name" value="Znf_RING/FYVE/PHD"/>
</dbReference>
<dbReference type="AlphaFoldDB" id="A0A8S1F0L8"/>
<keyword evidence="5" id="KW-1133">Transmembrane helix</keyword>
<evidence type="ECO:0000256" key="4">
    <source>
        <dbReference type="PROSITE-ProRule" id="PRU00175"/>
    </source>
</evidence>
<evidence type="ECO:0000256" key="1">
    <source>
        <dbReference type="ARBA" id="ARBA00022723"/>
    </source>
</evidence>
<keyword evidence="3" id="KW-0862">Zinc</keyword>
<evidence type="ECO:0000313" key="8">
    <source>
        <dbReference type="Proteomes" id="UP000494206"/>
    </source>
</evidence>
<dbReference type="InterPro" id="IPR017907">
    <property type="entry name" value="Znf_RING_CS"/>
</dbReference>
<keyword evidence="1" id="KW-0479">Metal-binding</keyword>
<dbReference type="GO" id="GO:0061630">
    <property type="term" value="F:ubiquitin protein ligase activity"/>
    <property type="evidence" value="ECO:0007669"/>
    <property type="project" value="TreeGrafter"/>
</dbReference>
<evidence type="ECO:0000313" key="7">
    <source>
        <dbReference type="EMBL" id="CAB3407217.1"/>
    </source>
</evidence>
<evidence type="ECO:0000256" key="5">
    <source>
        <dbReference type="SAM" id="Phobius"/>
    </source>
</evidence>
<proteinExistence type="predicted"/>
<organism evidence="7 8">
    <name type="scientific">Caenorhabditis bovis</name>
    <dbReference type="NCBI Taxonomy" id="2654633"/>
    <lineage>
        <taxon>Eukaryota</taxon>
        <taxon>Metazoa</taxon>
        <taxon>Ecdysozoa</taxon>
        <taxon>Nematoda</taxon>
        <taxon>Chromadorea</taxon>
        <taxon>Rhabditida</taxon>
        <taxon>Rhabditina</taxon>
        <taxon>Rhabditomorpha</taxon>
        <taxon>Rhabditoidea</taxon>
        <taxon>Rhabditidae</taxon>
        <taxon>Peloderinae</taxon>
        <taxon>Caenorhabditis</taxon>
    </lineage>
</organism>
<dbReference type="PANTHER" id="PTHR22791:SF6">
    <property type="entry name" value="RING-TYPE DOMAIN-CONTAINING PROTEIN"/>
    <property type="match status" value="1"/>
</dbReference>
<dbReference type="OrthoDB" id="5876733at2759"/>